<gene>
    <name evidence="3" type="ORF">PanWU01x14_123490</name>
</gene>
<dbReference type="Pfam" id="PF13857">
    <property type="entry name" value="Ank_5"/>
    <property type="match status" value="2"/>
</dbReference>
<evidence type="ECO:0000256" key="2">
    <source>
        <dbReference type="SAM" id="Phobius"/>
    </source>
</evidence>
<feature type="transmembrane region" description="Helical" evidence="2">
    <location>
        <begin position="650"/>
        <end position="669"/>
    </location>
</feature>
<name>A0A2P5CUC1_PARAD</name>
<dbReference type="AlphaFoldDB" id="A0A2P5CUC1"/>
<feature type="transmembrane region" description="Helical" evidence="2">
    <location>
        <begin position="537"/>
        <end position="556"/>
    </location>
</feature>
<feature type="repeat" description="ANK" evidence="1">
    <location>
        <begin position="74"/>
        <end position="101"/>
    </location>
</feature>
<keyword evidence="1" id="KW-0040">ANK repeat</keyword>
<dbReference type="SUPFAM" id="SSF48403">
    <property type="entry name" value="Ankyrin repeat"/>
    <property type="match status" value="2"/>
</dbReference>
<dbReference type="PROSITE" id="PS50088">
    <property type="entry name" value="ANK_REPEAT"/>
    <property type="match status" value="5"/>
</dbReference>
<keyword evidence="2" id="KW-0472">Membrane</keyword>
<dbReference type="PRINTS" id="PR01415">
    <property type="entry name" value="ANKYRIN"/>
</dbReference>
<evidence type="ECO:0000256" key="1">
    <source>
        <dbReference type="PROSITE-ProRule" id="PRU00023"/>
    </source>
</evidence>
<keyword evidence="4" id="KW-1185">Reference proteome</keyword>
<dbReference type="InterPro" id="IPR002110">
    <property type="entry name" value="Ankyrin_rpt"/>
</dbReference>
<feature type="repeat" description="ANK" evidence="1">
    <location>
        <begin position="108"/>
        <end position="129"/>
    </location>
</feature>
<accession>A0A2P5CUC1</accession>
<dbReference type="Proteomes" id="UP000237105">
    <property type="component" value="Unassembled WGS sequence"/>
</dbReference>
<feature type="repeat" description="ANK" evidence="1">
    <location>
        <begin position="358"/>
        <end position="380"/>
    </location>
</feature>
<dbReference type="SMART" id="SM00248">
    <property type="entry name" value="ANK"/>
    <property type="match status" value="11"/>
</dbReference>
<sequence length="705" mass="78931">MDTDAIAELKAVSEAGNIDALYSLIGKCGHVFEQFDGKSLVENPIHIAARNGHTHFALEVMRLKPSLALILNAQGHSPLHLAVQKGHNTTVLRLQEMNKDLVRVQGREGMTPLHCAAEKGNHQLLVAFLSANLESLTDVTIRKQTALHVALQNNMVDCVHVLLSVSWKKLLNWQDEDGNTPLHIATKYNQFQVVKKLIDRQVDINATNRENSTALGVSQELGNQEIKDLLLAFCAPSIPRVYSSVNNYMRISLNERLMDAAEAGNISMLYSLLEEEPYLLQYVDDIPFAETPLHVAIRFSHFHFAVEILKLKPSLCRRPNQEGLYPIHLATKNGHNCKILQRLLTVDGGDLVRLPWREDKTPLHLAAEQGDVHLLRMFLSACPLSILDVTIRNETALHITLKENKLDAFHCLLRQLRTALHEGSKEQEKKILNSKDEEGNTLLHIATRNNYPQVVRVLLNCGVKVNAKNSVGLTALDVAQDDSPKAIRQMLMKAKPSRASTSDDHHQDNNIQRSELSFVDRTVLSLMRYKRDMSMEVRSLLLVVSVLIATVVYEAALDPPTIKDDRAKNNNVSLLLNIMAMTNSSSNTHNYTVSFSNINGSRNSTTSSRIHALLGDTSYTTILFWTSNILALSSSVLTVFAILPSEYIHSVLFVPLYGFSLCYVVSTAFTGSLLWFVITLVLLKVLPGGLLYVYRVSFRFKPRTY</sequence>
<feature type="repeat" description="ANK" evidence="1">
    <location>
        <begin position="438"/>
        <end position="470"/>
    </location>
</feature>
<feature type="transmembrane region" description="Helical" evidence="2">
    <location>
        <begin position="675"/>
        <end position="694"/>
    </location>
</feature>
<dbReference type="EMBL" id="JXTB01000094">
    <property type="protein sequence ID" value="PON64637.1"/>
    <property type="molecule type" value="Genomic_DNA"/>
</dbReference>
<dbReference type="Pfam" id="PF12796">
    <property type="entry name" value="Ank_2"/>
    <property type="match status" value="3"/>
</dbReference>
<dbReference type="OrthoDB" id="1193823at2759"/>
<reference evidence="4" key="1">
    <citation type="submission" date="2016-06" db="EMBL/GenBank/DDBJ databases">
        <title>Parallel loss of symbiosis genes in relatives of nitrogen-fixing non-legume Parasponia.</title>
        <authorList>
            <person name="Van Velzen R."/>
            <person name="Holmer R."/>
            <person name="Bu F."/>
            <person name="Rutten L."/>
            <person name="Van Zeijl A."/>
            <person name="Liu W."/>
            <person name="Santuari L."/>
            <person name="Cao Q."/>
            <person name="Sharma T."/>
            <person name="Shen D."/>
            <person name="Roswanjaya Y."/>
            <person name="Wardhani T."/>
            <person name="Kalhor M.S."/>
            <person name="Jansen J."/>
            <person name="Van den Hoogen J."/>
            <person name="Gungor B."/>
            <person name="Hartog M."/>
            <person name="Hontelez J."/>
            <person name="Verver J."/>
            <person name="Yang W.-C."/>
            <person name="Schijlen E."/>
            <person name="Repin R."/>
            <person name="Schilthuizen M."/>
            <person name="Schranz E."/>
            <person name="Heidstra R."/>
            <person name="Miyata K."/>
            <person name="Fedorova E."/>
            <person name="Kohlen W."/>
            <person name="Bisseling T."/>
            <person name="Smit S."/>
            <person name="Geurts R."/>
        </authorList>
    </citation>
    <scope>NUCLEOTIDE SEQUENCE [LARGE SCALE GENOMIC DNA]</scope>
    <source>
        <strain evidence="4">cv. WU1-14</strain>
    </source>
</reference>
<evidence type="ECO:0000313" key="3">
    <source>
        <dbReference type="EMBL" id="PON64637.1"/>
    </source>
</evidence>
<dbReference type="PANTHER" id="PTHR24128:SF24">
    <property type="entry name" value="ANKYRIN REPEAT PROTEIN"/>
    <property type="match status" value="1"/>
</dbReference>
<organism evidence="3 4">
    <name type="scientific">Parasponia andersonii</name>
    <name type="common">Sponia andersonii</name>
    <dbReference type="NCBI Taxonomy" id="3476"/>
    <lineage>
        <taxon>Eukaryota</taxon>
        <taxon>Viridiplantae</taxon>
        <taxon>Streptophyta</taxon>
        <taxon>Embryophyta</taxon>
        <taxon>Tracheophyta</taxon>
        <taxon>Spermatophyta</taxon>
        <taxon>Magnoliopsida</taxon>
        <taxon>eudicotyledons</taxon>
        <taxon>Gunneridae</taxon>
        <taxon>Pentapetalae</taxon>
        <taxon>rosids</taxon>
        <taxon>fabids</taxon>
        <taxon>Rosales</taxon>
        <taxon>Cannabaceae</taxon>
        <taxon>Parasponia</taxon>
    </lineage>
</organism>
<protein>
    <submittedName>
        <fullName evidence="3">Transmembrane protein</fullName>
    </submittedName>
</protein>
<keyword evidence="2" id="KW-1133">Transmembrane helix</keyword>
<feature type="repeat" description="ANK" evidence="1">
    <location>
        <begin position="177"/>
        <end position="209"/>
    </location>
</feature>
<keyword evidence="2 3" id="KW-0812">Transmembrane</keyword>
<dbReference type="STRING" id="3476.A0A2P5CUC1"/>
<comment type="caution">
    <text evidence="3">The sequence shown here is derived from an EMBL/GenBank/DDBJ whole genome shotgun (WGS) entry which is preliminary data.</text>
</comment>
<dbReference type="PANTHER" id="PTHR24128">
    <property type="entry name" value="HOMEOBOX PROTEIN WARIAI"/>
    <property type="match status" value="1"/>
</dbReference>
<proteinExistence type="predicted"/>
<feature type="transmembrane region" description="Helical" evidence="2">
    <location>
        <begin position="622"/>
        <end position="643"/>
    </location>
</feature>
<evidence type="ECO:0000313" key="4">
    <source>
        <dbReference type="Proteomes" id="UP000237105"/>
    </source>
</evidence>
<dbReference type="Gene3D" id="1.25.40.20">
    <property type="entry name" value="Ankyrin repeat-containing domain"/>
    <property type="match status" value="2"/>
</dbReference>
<dbReference type="InterPro" id="IPR036770">
    <property type="entry name" value="Ankyrin_rpt-contain_sf"/>
</dbReference>
<dbReference type="PROSITE" id="PS50297">
    <property type="entry name" value="ANK_REP_REGION"/>
    <property type="match status" value="5"/>
</dbReference>